<keyword evidence="3" id="KW-1185">Reference proteome</keyword>
<accession>A0A1E3QPZ5</accession>
<evidence type="ECO:0000313" key="2">
    <source>
        <dbReference type="EMBL" id="ODQ79730.1"/>
    </source>
</evidence>
<evidence type="ECO:0000256" key="1">
    <source>
        <dbReference type="SAM" id="MobiDB-lite"/>
    </source>
</evidence>
<feature type="compositionally biased region" description="Basic and acidic residues" evidence="1">
    <location>
        <begin position="175"/>
        <end position="208"/>
    </location>
</feature>
<feature type="compositionally biased region" description="Basic residues" evidence="1">
    <location>
        <begin position="484"/>
        <end position="496"/>
    </location>
</feature>
<feature type="region of interest" description="Disordered" evidence="1">
    <location>
        <begin position="377"/>
        <end position="522"/>
    </location>
</feature>
<sequence>MGKKSKAKLLPVAIEDQSKFLVDDYDYMQLQNTGNEFDLDLEYLLGNSHSMTLTNAISGESFYTREVDALVRIVDVKLTDLRALHKEVERGERDAKQSTIKSKKEINLFEGQQKVLLNDLLDLDFSSDEEAKATRINKAPKEDVRETTKEKKARENTLVAEGNKKKKSKENTPVAERKKKETKSRENTPVSEKEKGTKAKESTPEVKKKEKAKNKLRKDTSEVKRSKKYSPEVTMPEKLEPISGPEPTPGLELAPSSDAENETNRQATKAPRLKKQSKIDMSLLAGAEASSEEPAPKNKQSNTKKEDIEFAEFEALTKSEASKKKKKPKAKTEEAIDFAEFEASTKSPVSKKSKKSKQVQGNVEKVDVEVLEAIPAKPKKAKRPKQFLSREDENEAIPPIPQTKTKKKTKKETVEEDYELLNDPELQHIISQFGSTDLEAPMKGVEASPKKNTPRAKDHTRRSVPALNEESLELVESKQATPAKKARKKKSKKRSKGTSEESKESSIEAEPSKEGDKETPLE</sequence>
<evidence type="ECO:0000313" key="3">
    <source>
        <dbReference type="Proteomes" id="UP000094336"/>
    </source>
</evidence>
<dbReference type="GeneID" id="30148319"/>
<name>A0A1E3QPZ5_9ASCO</name>
<feature type="compositionally biased region" description="Basic and acidic residues" evidence="1">
    <location>
        <begin position="497"/>
        <end position="522"/>
    </location>
</feature>
<dbReference type="EMBL" id="KV454431">
    <property type="protein sequence ID" value="ODQ79730.1"/>
    <property type="molecule type" value="Genomic_DNA"/>
</dbReference>
<feature type="region of interest" description="Disordered" evidence="1">
    <location>
        <begin position="130"/>
        <end position="361"/>
    </location>
</feature>
<dbReference type="Proteomes" id="UP000094336">
    <property type="component" value="Unassembled WGS sequence"/>
</dbReference>
<organism evidence="2 3">
    <name type="scientific">Babjeviella inositovora NRRL Y-12698</name>
    <dbReference type="NCBI Taxonomy" id="984486"/>
    <lineage>
        <taxon>Eukaryota</taxon>
        <taxon>Fungi</taxon>
        <taxon>Dikarya</taxon>
        <taxon>Ascomycota</taxon>
        <taxon>Saccharomycotina</taxon>
        <taxon>Pichiomycetes</taxon>
        <taxon>Serinales incertae sedis</taxon>
        <taxon>Babjeviella</taxon>
    </lineage>
</organism>
<feature type="compositionally biased region" description="Basic residues" evidence="1">
    <location>
        <begin position="452"/>
        <end position="462"/>
    </location>
</feature>
<dbReference type="RefSeq" id="XP_018985058.1">
    <property type="nucleotide sequence ID" value="XM_019130466.1"/>
</dbReference>
<feature type="compositionally biased region" description="Basic and acidic residues" evidence="1">
    <location>
        <begin position="130"/>
        <end position="155"/>
    </location>
</feature>
<protein>
    <submittedName>
        <fullName evidence="2">Uncharacterized protein</fullName>
    </submittedName>
</protein>
<dbReference type="AlphaFoldDB" id="A0A1E3QPZ5"/>
<proteinExistence type="predicted"/>
<gene>
    <name evidence="2" type="ORF">BABINDRAFT_166842</name>
</gene>
<reference evidence="3" key="1">
    <citation type="submission" date="2016-05" db="EMBL/GenBank/DDBJ databases">
        <title>Comparative genomics of biotechnologically important yeasts.</title>
        <authorList>
            <consortium name="DOE Joint Genome Institute"/>
            <person name="Riley R."/>
            <person name="Haridas S."/>
            <person name="Wolfe K.H."/>
            <person name="Lopes M.R."/>
            <person name="Hittinger C.T."/>
            <person name="Goker M."/>
            <person name="Salamov A."/>
            <person name="Wisecaver J."/>
            <person name="Long T.M."/>
            <person name="Aerts A.L."/>
            <person name="Barry K."/>
            <person name="Choi C."/>
            <person name="Clum A."/>
            <person name="Coughlan A.Y."/>
            <person name="Deshpande S."/>
            <person name="Douglass A.P."/>
            <person name="Hanson S.J."/>
            <person name="Klenk H.-P."/>
            <person name="Labutti K."/>
            <person name="Lapidus A."/>
            <person name="Lindquist E."/>
            <person name="Lipzen A."/>
            <person name="Meier-Kolthoff J.P."/>
            <person name="Ohm R.A."/>
            <person name="Otillar R.P."/>
            <person name="Pangilinan J."/>
            <person name="Peng Y."/>
            <person name="Rokas A."/>
            <person name="Rosa C.A."/>
            <person name="Scheuner C."/>
            <person name="Sibirny A.A."/>
            <person name="Slot J.C."/>
            <person name="Stielow J.B."/>
            <person name="Sun H."/>
            <person name="Kurtzman C.P."/>
            <person name="Blackwell M."/>
            <person name="Grigoriev I.V."/>
            <person name="Jeffries T.W."/>
        </authorList>
    </citation>
    <scope>NUCLEOTIDE SEQUENCE [LARGE SCALE GENOMIC DNA]</scope>
    <source>
        <strain evidence="3">NRRL Y-12698</strain>
    </source>
</reference>